<dbReference type="GO" id="GO:0031519">
    <property type="term" value="C:PcG protein complex"/>
    <property type="evidence" value="ECO:0007669"/>
    <property type="project" value="TreeGrafter"/>
</dbReference>
<dbReference type="FunFam" id="3.30.160.60:FF:000303">
    <property type="entry name" value="Zinc finger protein 41"/>
    <property type="match status" value="1"/>
</dbReference>
<dbReference type="GO" id="GO:0000785">
    <property type="term" value="C:chromatin"/>
    <property type="evidence" value="ECO:0007669"/>
    <property type="project" value="TreeGrafter"/>
</dbReference>
<feature type="domain" description="C2H2-type" evidence="10">
    <location>
        <begin position="394"/>
        <end position="421"/>
    </location>
</feature>
<evidence type="ECO:0000259" key="10">
    <source>
        <dbReference type="PROSITE" id="PS50157"/>
    </source>
</evidence>
<evidence type="ECO:0000256" key="3">
    <source>
        <dbReference type="ARBA" id="ARBA00022737"/>
    </source>
</evidence>
<dbReference type="FunFam" id="3.30.160.60:FF:000557">
    <property type="entry name" value="zinc finger and SCAN domain-containing protein 29"/>
    <property type="match status" value="1"/>
</dbReference>
<keyword evidence="2 7" id="KW-0479">Metal-binding</keyword>
<dbReference type="PROSITE" id="PS50103">
    <property type="entry name" value="ZF_C3H1"/>
    <property type="match status" value="3"/>
</dbReference>
<dbReference type="InterPro" id="IPR003961">
    <property type="entry name" value="FN3_dom"/>
</dbReference>
<dbReference type="GO" id="GO:0000978">
    <property type="term" value="F:RNA polymerase II cis-regulatory region sequence-specific DNA binding"/>
    <property type="evidence" value="ECO:0007669"/>
    <property type="project" value="TreeGrafter"/>
</dbReference>
<dbReference type="Gene3D" id="3.30.160.60">
    <property type="entry name" value="Classic Zinc Finger"/>
    <property type="match status" value="8"/>
</dbReference>
<comment type="subcellular location">
    <subcellularLocation>
        <location evidence="1">Nucleus</location>
    </subcellularLocation>
</comment>
<feature type="domain" description="C3H1-type" evidence="9">
    <location>
        <begin position="819"/>
        <end position="843"/>
    </location>
</feature>
<reference evidence="12" key="1">
    <citation type="submission" date="2022-08" db="UniProtKB">
        <authorList>
            <consortium name="EnsemblMetazoa"/>
        </authorList>
    </citation>
    <scope>IDENTIFICATION</scope>
    <source>
        <strain evidence="12">05x7-T-G4-1.051#20</strain>
    </source>
</reference>
<dbReference type="CDD" id="cd00063">
    <property type="entry name" value="FN3"/>
    <property type="match status" value="1"/>
</dbReference>
<keyword evidence="13" id="KW-1185">Reference proteome</keyword>
<dbReference type="Gene3D" id="2.60.40.10">
    <property type="entry name" value="Immunoglobulins"/>
    <property type="match status" value="1"/>
</dbReference>
<dbReference type="InterPro" id="IPR027417">
    <property type="entry name" value="P-loop_NTPase"/>
</dbReference>
<proteinExistence type="predicted"/>
<feature type="domain" description="C2H2-type" evidence="10">
    <location>
        <begin position="226"/>
        <end position="253"/>
    </location>
</feature>
<evidence type="ECO:0000259" key="9">
    <source>
        <dbReference type="PROSITE" id="PS50103"/>
    </source>
</evidence>
<dbReference type="SUPFAM" id="SSF52540">
    <property type="entry name" value="P-loop containing nucleoside triphosphate hydrolases"/>
    <property type="match status" value="1"/>
</dbReference>
<dbReference type="Proteomes" id="UP000005408">
    <property type="component" value="Unassembled WGS sequence"/>
</dbReference>
<feature type="domain" description="C2H2-type" evidence="10">
    <location>
        <begin position="310"/>
        <end position="337"/>
    </location>
</feature>
<feature type="domain" description="C3H1-type" evidence="9">
    <location>
        <begin position="879"/>
        <end position="904"/>
    </location>
</feature>
<evidence type="ECO:0008006" key="14">
    <source>
        <dbReference type="Google" id="ProtNLM"/>
    </source>
</evidence>
<dbReference type="SMART" id="SM00355">
    <property type="entry name" value="ZnF_C2H2"/>
    <property type="match status" value="8"/>
</dbReference>
<dbReference type="InterPro" id="IPR013087">
    <property type="entry name" value="Znf_C2H2_type"/>
</dbReference>
<dbReference type="EnsemblMetazoa" id="G4032.9">
    <property type="protein sequence ID" value="G4032.9:cds"/>
    <property type="gene ID" value="G4032"/>
</dbReference>
<feature type="domain" description="C2H2-type" evidence="10">
    <location>
        <begin position="254"/>
        <end position="281"/>
    </location>
</feature>
<evidence type="ECO:0000259" key="11">
    <source>
        <dbReference type="PROSITE" id="PS50853"/>
    </source>
</evidence>
<keyword evidence="4 7" id="KW-0863">Zinc-finger</keyword>
<dbReference type="PANTHER" id="PTHR14003:SF23">
    <property type="entry name" value="ZINC FINGER PROTEIN 143"/>
    <property type="match status" value="1"/>
</dbReference>
<feature type="compositionally biased region" description="Basic and acidic residues" evidence="8">
    <location>
        <begin position="499"/>
        <end position="514"/>
    </location>
</feature>
<evidence type="ECO:0000256" key="5">
    <source>
        <dbReference type="ARBA" id="ARBA00022833"/>
    </source>
</evidence>
<feature type="region of interest" description="Disordered" evidence="8">
    <location>
        <begin position="77"/>
        <end position="103"/>
    </location>
</feature>
<dbReference type="FunFam" id="3.30.160.60:FF:000145">
    <property type="entry name" value="Zinc finger protein 574"/>
    <property type="match status" value="1"/>
</dbReference>
<evidence type="ECO:0000313" key="12">
    <source>
        <dbReference type="EnsemblMetazoa" id="G4032.9:cds"/>
    </source>
</evidence>
<feature type="domain" description="C2H2-type" evidence="10">
    <location>
        <begin position="338"/>
        <end position="365"/>
    </location>
</feature>
<dbReference type="Gene3D" id="3.40.50.300">
    <property type="entry name" value="P-loop containing nucleotide triphosphate hydrolases"/>
    <property type="match status" value="1"/>
</dbReference>
<feature type="domain" description="C2H2-type" evidence="10">
    <location>
        <begin position="282"/>
        <end position="309"/>
    </location>
</feature>
<evidence type="ECO:0000256" key="4">
    <source>
        <dbReference type="ARBA" id="ARBA00022771"/>
    </source>
</evidence>
<feature type="zinc finger region" description="C3H1-type" evidence="7">
    <location>
        <begin position="905"/>
        <end position="927"/>
    </location>
</feature>
<dbReference type="Gene3D" id="4.10.1000.10">
    <property type="entry name" value="Zinc finger, CCCH-type"/>
    <property type="match status" value="1"/>
</dbReference>
<dbReference type="Pfam" id="PF00096">
    <property type="entry name" value="zf-C2H2"/>
    <property type="match status" value="7"/>
</dbReference>
<dbReference type="GO" id="GO:0008270">
    <property type="term" value="F:zinc ion binding"/>
    <property type="evidence" value="ECO:0007669"/>
    <property type="project" value="UniProtKB-KW"/>
</dbReference>
<dbReference type="GO" id="GO:0000981">
    <property type="term" value="F:DNA-binding transcription factor activity, RNA polymerase II-specific"/>
    <property type="evidence" value="ECO:0007669"/>
    <property type="project" value="TreeGrafter"/>
</dbReference>
<dbReference type="InterPro" id="IPR000571">
    <property type="entry name" value="Znf_CCCH"/>
</dbReference>
<evidence type="ECO:0000256" key="7">
    <source>
        <dbReference type="PROSITE-ProRule" id="PRU00723"/>
    </source>
</evidence>
<dbReference type="Pfam" id="PF25261">
    <property type="entry name" value="zf-CCCH_PARP12"/>
    <property type="match status" value="1"/>
</dbReference>
<dbReference type="SMART" id="SM00060">
    <property type="entry name" value="FN3"/>
    <property type="match status" value="1"/>
</dbReference>
<protein>
    <recommendedName>
        <fullName evidence="14">Fibronectin type-III domain-containing protein</fullName>
    </recommendedName>
</protein>
<evidence type="ECO:0000256" key="1">
    <source>
        <dbReference type="ARBA" id="ARBA00004123"/>
    </source>
</evidence>
<feature type="zinc finger region" description="C3H1-type" evidence="7">
    <location>
        <begin position="819"/>
        <end position="843"/>
    </location>
</feature>
<feature type="domain" description="C2H2-type" evidence="10">
    <location>
        <begin position="198"/>
        <end position="225"/>
    </location>
</feature>
<feature type="domain" description="C2H2-type" evidence="10">
    <location>
        <begin position="366"/>
        <end position="393"/>
    </location>
</feature>
<dbReference type="FunFam" id="3.30.160.60:FF:002343">
    <property type="entry name" value="Zinc finger protein 33A"/>
    <property type="match status" value="1"/>
</dbReference>
<keyword evidence="5 7" id="KW-0862">Zinc</keyword>
<dbReference type="SMART" id="SM00356">
    <property type="entry name" value="ZnF_C3H1"/>
    <property type="match status" value="3"/>
</dbReference>
<evidence type="ECO:0000256" key="6">
    <source>
        <dbReference type="ARBA" id="ARBA00023242"/>
    </source>
</evidence>
<dbReference type="InterPro" id="IPR057602">
    <property type="entry name" value="Zfn-CCCH_PARP12"/>
</dbReference>
<dbReference type="InterPro" id="IPR036236">
    <property type="entry name" value="Znf_C2H2_sf"/>
</dbReference>
<dbReference type="InterPro" id="IPR036116">
    <property type="entry name" value="FN3_sf"/>
</dbReference>
<evidence type="ECO:0000256" key="8">
    <source>
        <dbReference type="SAM" id="MobiDB-lite"/>
    </source>
</evidence>
<sequence>MATLELTSAPGGENRLLSLRVTPEQEIAIYAFFQINGWTIITEEVPKQCEICQKAINGETPEPVHCQKCQREIEAESKQTEDESQDQTSVIGQLSQQPNQSQQGSVIALQDQMGRKVVVVGNTMTMTNQKIQALPHVPSTVIQHADGNETIIIERILEADQQQKADVERALGVTLQKAVEAVPPKIYNLNNSSENRPYKCDDCGKHFRKKTHVLAHMKFHSGESLPKCDVCGKEFLYKHNLISHASIHSGERPYQCSACPKNFRRKDDLQIHMRTHTGERPYKCDICGKCFTTQNQLPKHKRTHTGEKPYQCKVCTKSFRTKPHLEKHHRTHSGERPYRCQECGRAFTQNAHLLAHQRTHTGEKPFKCDECDKAFKESKTLKRHKLIHKNGMPFSCPICFKGFLRQQNLEVHMCVHSEDEPKYKRKLRLKRELIERLRAEEDAEGGLQMDVSNDFSALNHDHMEMVKSRKADGMEDLSMESQNIIEEEVSGLDHDHLALDGKDETETATEKMTEENGPMESSEDTNQNSIASSLLTLVEMITSAEQGGSLPANAQQVQVSGDVRIQPSSANSVISTATVQNEDQKNILIQGNNSADVVIQNAMDQGPSSEMGQDGLSQNIIITTEVEGGEQQIIQTMTGEFGDGETYVVHLSVAVFCGKTLCGFFFFYFLKRDFILASRPQAVRDYVENKEKIEEDGSIIVGIQAPVMRRREKNVTNEPPLYDAQFAVFVARNAIYLIVSNGGQLTSIDLLGFMHQNPQLTHLNVENLLKILRAYPNVFELEATRSGRSQTNVVLAFEFEVCDQPRKCGGYPMCRSLHVCKYFLQNKCRQTQAQKCPFGHDLHSQHNLRILQEKYMDHIDPFKLKEWIQQQHNRRSRTSRPPQVCTFYNTAGGCSKKDSCQFLHLCSFFVRGSCKFGTKCTRSHTLRAKRNMEVLREHGIDTRKNKEQILDILCENKPQDMRHDHEESEMSDDEEFEDCYNDSVDKKNEMTPGTPFLVSAKSDRITLQWKNICGLSSDFEYQIQYKEVPDGRWIIHESAVSHDSSRAVITGLKSRTSYCFKVRIINAKEGKEHPFSSESKTFDTPESPGLQMQYRSTLAKSGNPSVYRLPTNEVRDARNQKVKSKKLSLGSGRLCFHDKTIMLVGATGSGKSTLIDGFANYLFEVNWEDDFRFTLVNLEDEEKRRHKDQAVSQTEWITCYSIYPDVATKLDYALHIVDTPGFGDTRGVQRDKEIIEQIREMFLLPGDKGMACLDAVCFLVKAPDARLTPSQKYILDAILSLFGKDMEDNICICITFAEAQEPPVLASLAKSRLPHKYYFKFNNSALFAGNQGKDDLASGFWKIGMNSFDSFFERLDRMETKSLQMTKEVLKTRQDLENTVHNLQSLITAGIGRISVLEEEMYIFKKHKKQIQENKDFVYEVTEQVQEKEDISGKGQHTTNCLTCNYTCHENCLIPDDSRKSSCIAMDKSGKCKQCPGNCQWQSHHNTPYIIRWVSKKVTKTYREKLQLYTTAKEQVSSQTEVLQKMAENVKKLEKGIVQLLSKVTECNNKLKEIALNENPMNTAEYIELMIEGEKRERKSGYMSRIKVLEECRREALIGREATDFLYKAQQTRHSATSKGVTTSGSVISSMHSLMRLS</sequence>
<keyword evidence="6" id="KW-0539">Nucleus</keyword>
<feature type="domain" description="C3H1-type" evidence="9">
    <location>
        <begin position="905"/>
        <end position="927"/>
    </location>
</feature>
<dbReference type="FunFam" id="3.30.160.60:FF:000624">
    <property type="entry name" value="zinc finger protein 697"/>
    <property type="match status" value="2"/>
</dbReference>
<feature type="region of interest" description="Disordered" evidence="8">
    <location>
        <begin position="499"/>
        <end position="526"/>
    </location>
</feature>
<dbReference type="InterPro" id="IPR013783">
    <property type="entry name" value="Ig-like_fold"/>
</dbReference>
<keyword evidence="3" id="KW-0677">Repeat</keyword>
<feature type="zinc finger region" description="C3H1-type" evidence="7">
    <location>
        <begin position="879"/>
        <end position="904"/>
    </location>
</feature>
<accession>A0A8W8MZR8</accession>
<organism evidence="12 13">
    <name type="scientific">Magallana gigas</name>
    <name type="common">Pacific oyster</name>
    <name type="synonym">Crassostrea gigas</name>
    <dbReference type="NCBI Taxonomy" id="29159"/>
    <lineage>
        <taxon>Eukaryota</taxon>
        <taxon>Metazoa</taxon>
        <taxon>Spiralia</taxon>
        <taxon>Lophotrochozoa</taxon>
        <taxon>Mollusca</taxon>
        <taxon>Bivalvia</taxon>
        <taxon>Autobranchia</taxon>
        <taxon>Pteriomorphia</taxon>
        <taxon>Ostreida</taxon>
        <taxon>Ostreoidea</taxon>
        <taxon>Ostreidae</taxon>
        <taxon>Magallana</taxon>
    </lineage>
</organism>
<dbReference type="PROSITE" id="PS50853">
    <property type="entry name" value="FN3"/>
    <property type="match status" value="1"/>
</dbReference>
<evidence type="ECO:0000256" key="2">
    <source>
        <dbReference type="ARBA" id="ARBA00022723"/>
    </source>
</evidence>
<dbReference type="GO" id="GO:0005667">
    <property type="term" value="C:transcription regulator complex"/>
    <property type="evidence" value="ECO:0007669"/>
    <property type="project" value="TreeGrafter"/>
</dbReference>
<dbReference type="PANTHER" id="PTHR14003">
    <property type="entry name" value="TRANSCRIPTIONAL REPRESSOR PROTEIN YY"/>
    <property type="match status" value="1"/>
</dbReference>
<dbReference type="PROSITE" id="PS50157">
    <property type="entry name" value="ZINC_FINGER_C2H2_2"/>
    <property type="match status" value="8"/>
</dbReference>
<feature type="compositionally biased region" description="Low complexity" evidence="8">
    <location>
        <begin position="93"/>
        <end position="103"/>
    </location>
</feature>
<feature type="domain" description="Fibronectin type-III" evidence="11">
    <location>
        <begin position="991"/>
        <end position="1087"/>
    </location>
</feature>
<dbReference type="SUPFAM" id="SSF57667">
    <property type="entry name" value="beta-beta-alpha zinc fingers"/>
    <property type="match status" value="4"/>
</dbReference>
<name>A0A8W8MZR8_MAGGI</name>
<dbReference type="SUPFAM" id="SSF49265">
    <property type="entry name" value="Fibronectin type III"/>
    <property type="match status" value="1"/>
</dbReference>
<evidence type="ECO:0000313" key="13">
    <source>
        <dbReference type="Proteomes" id="UP000005408"/>
    </source>
</evidence>
<dbReference type="PROSITE" id="PS00028">
    <property type="entry name" value="ZINC_FINGER_C2H2_1"/>
    <property type="match status" value="8"/>
</dbReference>